<keyword evidence="2" id="KW-1185">Reference proteome</keyword>
<dbReference type="Proteomes" id="UP000322917">
    <property type="component" value="Unassembled WGS sequence"/>
</dbReference>
<sequence>MIAIFGVLGVTKKENKESKLTYKIKKMDPAAQPPVETVDAFNTFIYQCQQEKTQNKKKQDE</sequence>
<proteinExistence type="predicted"/>
<protein>
    <submittedName>
        <fullName evidence="1">Uncharacterized protein</fullName>
    </submittedName>
</protein>
<evidence type="ECO:0000313" key="2">
    <source>
        <dbReference type="Proteomes" id="UP000322917"/>
    </source>
</evidence>
<organism evidence="1 2">
    <name type="scientific">Propionispora hippei DSM 15287</name>
    <dbReference type="NCBI Taxonomy" id="1123003"/>
    <lineage>
        <taxon>Bacteria</taxon>
        <taxon>Bacillati</taxon>
        <taxon>Bacillota</taxon>
        <taxon>Negativicutes</taxon>
        <taxon>Selenomonadales</taxon>
        <taxon>Sporomusaceae</taxon>
        <taxon>Propionispora</taxon>
    </lineage>
</organism>
<gene>
    <name evidence="1" type="ORF">SAMN02745170_02552</name>
</gene>
<name>A0A1M6JCW8_9FIRM</name>
<dbReference type="EMBL" id="FQZD01000022">
    <property type="protein sequence ID" value="SHJ44528.1"/>
    <property type="molecule type" value="Genomic_DNA"/>
</dbReference>
<accession>A0A1M6JCW8</accession>
<reference evidence="1 2" key="1">
    <citation type="submission" date="2016-11" db="EMBL/GenBank/DDBJ databases">
        <authorList>
            <person name="Varghese N."/>
            <person name="Submissions S."/>
        </authorList>
    </citation>
    <scope>NUCLEOTIDE SEQUENCE [LARGE SCALE GENOMIC DNA]</scope>
    <source>
        <strain evidence="1 2">DSM 15287</strain>
    </source>
</reference>
<dbReference type="AlphaFoldDB" id="A0A1M6JCW8"/>
<evidence type="ECO:0000313" key="1">
    <source>
        <dbReference type="EMBL" id="SHJ44528.1"/>
    </source>
</evidence>